<name>A0A2U2BVK1_9PROT</name>
<dbReference type="OrthoDB" id="8953110at2"/>
<protein>
    <submittedName>
        <fullName evidence="1">DUF2855 domain-containing protein</fullName>
    </submittedName>
</protein>
<dbReference type="Pfam" id="PF11017">
    <property type="entry name" value="DUF2855"/>
    <property type="match status" value="1"/>
</dbReference>
<evidence type="ECO:0000313" key="2">
    <source>
        <dbReference type="Proteomes" id="UP000245168"/>
    </source>
</evidence>
<gene>
    <name evidence="1" type="ORF">DDZ18_00100</name>
</gene>
<dbReference type="InterPro" id="IPR021276">
    <property type="entry name" value="DUF2855"/>
</dbReference>
<comment type="caution">
    <text evidence="1">The sequence shown here is derived from an EMBL/GenBank/DDBJ whole genome shotgun (WGS) entry which is preliminary data.</text>
</comment>
<reference evidence="2" key="1">
    <citation type="submission" date="2018-05" db="EMBL/GenBank/DDBJ databases">
        <authorList>
            <person name="Liu B.-T."/>
        </authorList>
    </citation>
    <scope>NUCLEOTIDE SEQUENCE [LARGE SCALE GENOMIC DNA]</scope>
    <source>
        <strain evidence="2">WD6-1</strain>
    </source>
</reference>
<organism evidence="1 2">
    <name type="scientific">Marinicauda salina</name>
    <dbReference type="NCBI Taxonomy" id="2135793"/>
    <lineage>
        <taxon>Bacteria</taxon>
        <taxon>Pseudomonadati</taxon>
        <taxon>Pseudomonadota</taxon>
        <taxon>Alphaproteobacteria</taxon>
        <taxon>Maricaulales</taxon>
        <taxon>Maricaulaceae</taxon>
        <taxon>Marinicauda</taxon>
    </lineage>
</organism>
<sequence length="359" mass="38826">MSQAIAIDTSDISAAALAADPDRALEDGEVRVTIERFALTANNVTYAAFGEAMGYWAFFPSADGSGRLPVWGFATIAESRADGVETGERIYGYFPAAETAVLRPVGARPESFIDGAPHRAQLPAAYNRYVRCAGDPGYRPELEAAQMVLQPLFVTSFLIDRHLRDEAMSGAGVVSLTSASSKTALALAHLLAEDKPEGVRLEALTSAGNRGFVAGLGYFDDVVVYDDIETMDDRAARVIVDFAGDHDLTRRLHARLGDSLKRNIRVGGAHWEKSAPPSDLPGPKPVFFFAPDHARDRIAEWGAEAFAQRYQSAWLAFARDAAGLFEFEARQGMEGALSAYRDLVANRVPGRKALTIELG</sequence>
<dbReference type="Proteomes" id="UP000245168">
    <property type="component" value="Unassembled WGS sequence"/>
</dbReference>
<dbReference type="AlphaFoldDB" id="A0A2U2BVK1"/>
<evidence type="ECO:0000313" key="1">
    <source>
        <dbReference type="EMBL" id="PWE18056.1"/>
    </source>
</evidence>
<proteinExistence type="predicted"/>
<dbReference type="EMBL" id="QEXV01000001">
    <property type="protein sequence ID" value="PWE18056.1"/>
    <property type="molecule type" value="Genomic_DNA"/>
</dbReference>
<accession>A0A2U2BVK1</accession>
<keyword evidence="2" id="KW-1185">Reference proteome</keyword>
<dbReference type="RefSeq" id="WP_109251330.1">
    <property type="nucleotide sequence ID" value="NZ_QEXV01000001.1"/>
</dbReference>